<proteinExistence type="inferred from homology"/>
<name>A0A1H1XA69_9ACTN</name>
<evidence type="ECO:0000256" key="1">
    <source>
        <dbReference type="ARBA" id="ARBA00005254"/>
    </source>
</evidence>
<dbReference type="CDD" id="cd06558">
    <property type="entry name" value="crotonase-like"/>
    <property type="match status" value="1"/>
</dbReference>
<evidence type="ECO:0000313" key="8">
    <source>
        <dbReference type="EMBL" id="SDT06184.1"/>
    </source>
</evidence>
<dbReference type="EMBL" id="LT629772">
    <property type="protein sequence ID" value="SDT06184.1"/>
    <property type="molecule type" value="Genomic_DNA"/>
</dbReference>
<sequence length="257" mass="26757">MTVRIERGDEHVAELVMDRPEALNAIDTQQGKAIAAACQELSADPTVRAVIISTALDKAFCVGADLKERNRLSDAELAGYRPVSRQAYAGVLGLAMPTIAAVEGYALGGGCELALSCDLIVASDTAVFALPEVGVGVIPGGGGTQLLSRRVGLNRALDLILTTRRVGADEAATIGLADRRAVAGGARAAAYELAAVIAAKSPVAIRDAKTAVRDGHDLPLADGLELEEARWQHTAFSADRAEGVAAFVEKRTPHWPG</sequence>
<dbReference type="InterPro" id="IPR001753">
    <property type="entry name" value="Enoyl-CoA_hydra/iso"/>
</dbReference>
<dbReference type="Gene3D" id="1.10.12.10">
    <property type="entry name" value="Lyase 2-enoyl-coa Hydratase, Chain A, domain 2"/>
    <property type="match status" value="1"/>
</dbReference>
<dbReference type="FunFam" id="3.90.226.10:FF:000009">
    <property type="entry name" value="Carnitinyl-CoA dehydratase"/>
    <property type="match status" value="1"/>
</dbReference>
<dbReference type="InterPro" id="IPR029045">
    <property type="entry name" value="ClpP/crotonase-like_dom_sf"/>
</dbReference>
<dbReference type="Gene3D" id="3.90.226.10">
    <property type="entry name" value="2-enoyl-CoA Hydratase, Chain A, domain 1"/>
    <property type="match status" value="1"/>
</dbReference>
<dbReference type="Pfam" id="PF00378">
    <property type="entry name" value="ECH_1"/>
    <property type="match status" value="1"/>
</dbReference>
<dbReference type="SUPFAM" id="SSF52096">
    <property type="entry name" value="ClpP/crotonase"/>
    <property type="match status" value="1"/>
</dbReference>
<dbReference type="GO" id="GO:0004300">
    <property type="term" value="F:enoyl-CoA hydratase activity"/>
    <property type="evidence" value="ECO:0007669"/>
    <property type="project" value="UniProtKB-EC"/>
</dbReference>
<comment type="catalytic activity">
    <reaction evidence="5">
        <text>a (3S)-3-hydroxyacyl-CoA = a (2E)-enoyl-CoA + H2O</text>
        <dbReference type="Rhea" id="RHEA:16105"/>
        <dbReference type="ChEBI" id="CHEBI:15377"/>
        <dbReference type="ChEBI" id="CHEBI:57318"/>
        <dbReference type="ChEBI" id="CHEBI:58856"/>
        <dbReference type="EC" id="4.2.1.17"/>
    </reaction>
</comment>
<evidence type="ECO:0000256" key="5">
    <source>
        <dbReference type="ARBA" id="ARBA00023709"/>
    </source>
</evidence>
<evidence type="ECO:0000256" key="3">
    <source>
        <dbReference type="ARBA" id="ARBA00023098"/>
    </source>
</evidence>
<dbReference type="InterPro" id="IPR014748">
    <property type="entry name" value="Enoyl-CoA_hydra_C"/>
</dbReference>
<gene>
    <name evidence="8" type="ORF">SAMN04489812_3994</name>
</gene>
<evidence type="ECO:0000256" key="4">
    <source>
        <dbReference type="ARBA" id="ARBA00023239"/>
    </source>
</evidence>
<dbReference type="STRING" id="630515.SAMN04489812_3994"/>
<dbReference type="RefSeq" id="WP_231919947.1">
    <property type="nucleotide sequence ID" value="NZ_LT629772.1"/>
</dbReference>
<evidence type="ECO:0000256" key="7">
    <source>
        <dbReference type="RuleBase" id="RU003707"/>
    </source>
</evidence>
<dbReference type="PROSITE" id="PS00166">
    <property type="entry name" value="ENOYL_COA_HYDRATASE"/>
    <property type="match status" value="1"/>
</dbReference>
<keyword evidence="4" id="KW-0456">Lyase</keyword>
<dbReference type="Proteomes" id="UP000199103">
    <property type="component" value="Chromosome I"/>
</dbReference>
<organism evidence="8 9">
    <name type="scientific">Microlunatus soli</name>
    <dbReference type="NCBI Taxonomy" id="630515"/>
    <lineage>
        <taxon>Bacteria</taxon>
        <taxon>Bacillati</taxon>
        <taxon>Actinomycetota</taxon>
        <taxon>Actinomycetes</taxon>
        <taxon>Propionibacteriales</taxon>
        <taxon>Propionibacteriaceae</taxon>
        <taxon>Microlunatus</taxon>
    </lineage>
</organism>
<dbReference type="GO" id="GO:0006635">
    <property type="term" value="P:fatty acid beta-oxidation"/>
    <property type="evidence" value="ECO:0007669"/>
    <property type="project" value="TreeGrafter"/>
</dbReference>
<evidence type="ECO:0000256" key="6">
    <source>
        <dbReference type="ARBA" id="ARBA00023717"/>
    </source>
</evidence>
<accession>A0A1H1XA69</accession>
<protein>
    <recommendedName>
        <fullName evidence="2">enoyl-CoA hydratase</fullName>
        <ecNumber evidence="2">4.2.1.17</ecNumber>
    </recommendedName>
</protein>
<keyword evidence="3" id="KW-0443">Lipid metabolism</keyword>
<comment type="similarity">
    <text evidence="1 7">Belongs to the enoyl-CoA hydratase/isomerase family.</text>
</comment>
<dbReference type="PANTHER" id="PTHR11941:SF169">
    <property type="entry name" value="(7AS)-7A-METHYL-1,5-DIOXO-2,3,5,6,7,7A-HEXAHYDRO-1H-INDENE-CARBOXYL-COA HYDROLASE"/>
    <property type="match status" value="1"/>
</dbReference>
<dbReference type="EC" id="4.2.1.17" evidence="2"/>
<dbReference type="FunFam" id="1.10.12.10:FF:000001">
    <property type="entry name" value="Probable enoyl-CoA hydratase, mitochondrial"/>
    <property type="match status" value="1"/>
</dbReference>
<evidence type="ECO:0000256" key="2">
    <source>
        <dbReference type="ARBA" id="ARBA00012076"/>
    </source>
</evidence>
<reference evidence="8 9" key="1">
    <citation type="submission" date="2016-10" db="EMBL/GenBank/DDBJ databases">
        <authorList>
            <person name="de Groot N.N."/>
        </authorList>
    </citation>
    <scope>NUCLEOTIDE SEQUENCE [LARGE SCALE GENOMIC DNA]</scope>
    <source>
        <strain evidence="8 9">DSM 21800</strain>
    </source>
</reference>
<dbReference type="PANTHER" id="PTHR11941">
    <property type="entry name" value="ENOYL-COA HYDRATASE-RELATED"/>
    <property type="match status" value="1"/>
</dbReference>
<dbReference type="AlphaFoldDB" id="A0A1H1XA69"/>
<comment type="catalytic activity">
    <reaction evidence="6">
        <text>a 4-saturated-(3S)-3-hydroxyacyl-CoA = a (3E)-enoyl-CoA + H2O</text>
        <dbReference type="Rhea" id="RHEA:20724"/>
        <dbReference type="ChEBI" id="CHEBI:15377"/>
        <dbReference type="ChEBI" id="CHEBI:58521"/>
        <dbReference type="ChEBI" id="CHEBI:137480"/>
        <dbReference type="EC" id="4.2.1.17"/>
    </reaction>
</comment>
<dbReference type="InterPro" id="IPR018376">
    <property type="entry name" value="Enoyl-CoA_hyd/isom_CS"/>
</dbReference>
<evidence type="ECO:0000313" key="9">
    <source>
        <dbReference type="Proteomes" id="UP000199103"/>
    </source>
</evidence>
<keyword evidence="9" id="KW-1185">Reference proteome</keyword>